<feature type="region of interest" description="Disordered" evidence="1">
    <location>
        <begin position="1"/>
        <end position="65"/>
    </location>
</feature>
<dbReference type="AlphaFoldDB" id="A0A8K0KFI1"/>
<name>A0A8K0KFI1_LADFU</name>
<comment type="caution">
    <text evidence="2">The sequence shown here is derived from an EMBL/GenBank/DDBJ whole genome shotgun (WGS) entry which is preliminary data.</text>
</comment>
<evidence type="ECO:0000256" key="1">
    <source>
        <dbReference type="SAM" id="MobiDB-lite"/>
    </source>
</evidence>
<feature type="compositionally biased region" description="Polar residues" evidence="1">
    <location>
        <begin position="24"/>
        <end position="51"/>
    </location>
</feature>
<evidence type="ECO:0000313" key="3">
    <source>
        <dbReference type="Proteomes" id="UP000792457"/>
    </source>
</evidence>
<feature type="compositionally biased region" description="Low complexity" evidence="1">
    <location>
        <begin position="105"/>
        <end position="115"/>
    </location>
</feature>
<evidence type="ECO:0000313" key="2">
    <source>
        <dbReference type="EMBL" id="KAG8233264.1"/>
    </source>
</evidence>
<feature type="compositionally biased region" description="Basic and acidic residues" evidence="1">
    <location>
        <begin position="183"/>
        <end position="193"/>
    </location>
</feature>
<reference evidence="2" key="2">
    <citation type="submission" date="2017-10" db="EMBL/GenBank/DDBJ databases">
        <title>Ladona fulva Genome sequencing and assembly.</title>
        <authorList>
            <person name="Murali S."/>
            <person name="Richards S."/>
            <person name="Bandaranaike D."/>
            <person name="Bellair M."/>
            <person name="Blankenburg K."/>
            <person name="Chao H."/>
            <person name="Dinh H."/>
            <person name="Doddapaneni H."/>
            <person name="Dugan-Rocha S."/>
            <person name="Elkadiri S."/>
            <person name="Gnanaolivu R."/>
            <person name="Hernandez B."/>
            <person name="Skinner E."/>
            <person name="Javaid M."/>
            <person name="Lee S."/>
            <person name="Li M."/>
            <person name="Ming W."/>
            <person name="Munidasa M."/>
            <person name="Muniz J."/>
            <person name="Nguyen L."/>
            <person name="Hughes D."/>
            <person name="Osuji N."/>
            <person name="Pu L.-L."/>
            <person name="Puazo M."/>
            <person name="Qu C."/>
            <person name="Quiroz J."/>
            <person name="Raj R."/>
            <person name="Weissenberger G."/>
            <person name="Xin Y."/>
            <person name="Zou X."/>
            <person name="Han Y."/>
            <person name="Worley K."/>
            <person name="Muzny D."/>
            <person name="Gibbs R."/>
        </authorList>
    </citation>
    <scope>NUCLEOTIDE SEQUENCE</scope>
    <source>
        <strain evidence="2">Sampled in the wild</strain>
    </source>
</reference>
<gene>
    <name evidence="2" type="ORF">J437_LFUL009974</name>
</gene>
<keyword evidence="3" id="KW-1185">Reference proteome</keyword>
<protein>
    <submittedName>
        <fullName evidence="2">Uncharacterized protein</fullName>
    </submittedName>
</protein>
<accession>A0A8K0KFI1</accession>
<dbReference type="Proteomes" id="UP000792457">
    <property type="component" value="Unassembled WGS sequence"/>
</dbReference>
<sequence length="236" mass="25782">MCYGEEVVEEDEEDRHSESGFASLRSSGQSYGLGSVSRGSQQSFGEATINATTPPPLSPPSLTNRVITQHRQVQRRVVSSTVTTSSTRRVISDPISGTMESDVLSTTSSSSSSSSCTFARHILRSPPSASEAPTPPALPEKRTQARLPRIPSQYDNVPEGSVIIHPTNTSESFTEMDGEDGEEKVVLRSHESRGVATDENLDDEVDKKPPPLPPKNRQSKNCAFSPLIYMWILIYM</sequence>
<proteinExistence type="predicted"/>
<feature type="region of interest" description="Disordered" evidence="1">
    <location>
        <begin position="99"/>
        <end position="118"/>
    </location>
</feature>
<feature type="compositionally biased region" description="Acidic residues" evidence="1">
    <location>
        <begin position="1"/>
        <end position="13"/>
    </location>
</feature>
<dbReference type="EMBL" id="KZ308700">
    <property type="protein sequence ID" value="KAG8233264.1"/>
    <property type="molecule type" value="Genomic_DNA"/>
</dbReference>
<reference evidence="2" key="1">
    <citation type="submission" date="2013-04" db="EMBL/GenBank/DDBJ databases">
        <authorList>
            <person name="Qu J."/>
            <person name="Murali S.C."/>
            <person name="Bandaranaike D."/>
            <person name="Bellair M."/>
            <person name="Blankenburg K."/>
            <person name="Chao H."/>
            <person name="Dinh H."/>
            <person name="Doddapaneni H."/>
            <person name="Downs B."/>
            <person name="Dugan-Rocha S."/>
            <person name="Elkadiri S."/>
            <person name="Gnanaolivu R.D."/>
            <person name="Hernandez B."/>
            <person name="Javaid M."/>
            <person name="Jayaseelan J.C."/>
            <person name="Lee S."/>
            <person name="Li M."/>
            <person name="Ming W."/>
            <person name="Munidasa M."/>
            <person name="Muniz J."/>
            <person name="Nguyen L."/>
            <person name="Ongeri F."/>
            <person name="Osuji N."/>
            <person name="Pu L.-L."/>
            <person name="Puazo M."/>
            <person name="Qu C."/>
            <person name="Quiroz J."/>
            <person name="Raj R."/>
            <person name="Weissenberger G."/>
            <person name="Xin Y."/>
            <person name="Zou X."/>
            <person name="Han Y."/>
            <person name="Richards S."/>
            <person name="Worley K."/>
            <person name="Muzny D."/>
            <person name="Gibbs R."/>
        </authorList>
    </citation>
    <scope>NUCLEOTIDE SEQUENCE</scope>
    <source>
        <strain evidence="2">Sampled in the wild</strain>
    </source>
</reference>
<organism evidence="2 3">
    <name type="scientific">Ladona fulva</name>
    <name type="common">Scarce chaser dragonfly</name>
    <name type="synonym">Libellula fulva</name>
    <dbReference type="NCBI Taxonomy" id="123851"/>
    <lineage>
        <taxon>Eukaryota</taxon>
        <taxon>Metazoa</taxon>
        <taxon>Ecdysozoa</taxon>
        <taxon>Arthropoda</taxon>
        <taxon>Hexapoda</taxon>
        <taxon>Insecta</taxon>
        <taxon>Pterygota</taxon>
        <taxon>Palaeoptera</taxon>
        <taxon>Odonata</taxon>
        <taxon>Epiprocta</taxon>
        <taxon>Anisoptera</taxon>
        <taxon>Libelluloidea</taxon>
        <taxon>Libellulidae</taxon>
        <taxon>Ladona</taxon>
    </lineage>
</organism>
<feature type="region of interest" description="Disordered" evidence="1">
    <location>
        <begin position="125"/>
        <end position="219"/>
    </location>
</feature>